<dbReference type="OrthoDB" id="3219336at2759"/>
<sequence length="140" mass="15795">MLIRLQCGHSFCHICLQEHFAETLRIFRSQSPEYSSSDGIRDDCIRLLARFRRPNDIPNDVKAVLAKAMFWFYTEEPRYACSMCAMILTAAPVHSHAIVEIARLLEAAVGSGKLGAGLPLESNIWDAYFPIEGIIRALRL</sequence>
<reference evidence="1 2" key="1">
    <citation type="submission" date="2018-02" db="EMBL/GenBank/DDBJ databases">
        <title>Genome sequence of the basidiomycete white-rot fungus Phlebia centrifuga.</title>
        <authorList>
            <person name="Granchi Z."/>
            <person name="Peng M."/>
            <person name="de Vries R.P."/>
            <person name="Hilden K."/>
            <person name="Makela M.R."/>
            <person name="Grigoriev I."/>
            <person name="Riley R."/>
        </authorList>
    </citation>
    <scope>NUCLEOTIDE SEQUENCE [LARGE SCALE GENOMIC DNA]</scope>
    <source>
        <strain evidence="1 2">FBCC195</strain>
    </source>
</reference>
<comment type="caution">
    <text evidence="1">The sequence shown here is derived from an EMBL/GenBank/DDBJ whole genome shotgun (WGS) entry which is preliminary data.</text>
</comment>
<gene>
    <name evidence="1" type="ORF">PHLCEN_2v11090</name>
</gene>
<accession>A0A2R6NL12</accession>
<keyword evidence="2" id="KW-1185">Reference proteome</keyword>
<dbReference type="EMBL" id="MLYV02001118">
    <property type="protein sequence ID" value="PSR73044.1"/>
    <property type="molecule type" value="Genomic_DNA"/>
</dbReference>
<name>A0A2R6NL12_9APHY</name>
<proteinExistence type="predicted"/>
<protein>
    <submittedName>
        <fullName evidence="1">Uncharacterized protein</fullName>
    </submittedName>
</protein>
<evidence type="ECO:0000313" key="2">
    <source>
        <dbReference type="Proteomes" id="UP000186601"/>
    </source>
</evidence>
<evidence type="ECO:0000313" key="1">
    <source>
        <dbReference type="EMBL" id="PSR73044.1"/>
    </source>
</evidence>
<organism evidence="1 2">
    <name type="scientific">Hermanssonia centrifuga</name>
    <dbReference type="NCBI Taxonomy" id="98765"/>
    <lineage>
        <taxon>Eukaryota</taxon>
        <taxon>Fungi</taxon>
        <taxon>Dikarya</taxon>
        <taxon>Basidiomycota</taxon>
        <taxon>Agaricomycotina</taxon>
        <taxon>Agaricomycetes</taxon>
        <taxon>Polyporales</taxon>
        <taxon>Meruliaceae</taxon>
        <taxon>Hermanssonia</taxon>
    </lineage>
</organism>
<dbReference type="AlphaFoldDB" id="A0A2R6NL12"/>
<dbReference type="Proteomes" id="UP000186601">
    <property type="component" value="Unassembled WGS sequence"/>
</dbReference>